<keyword evidence="4" id="KW-1185">Reference proteome</keyword>
<dbReference type="InterPro" id="IPR003709">
    <property type="entry name" value="VanY-like_core_dom"/>
</dbReference>
<dbReference type="CDD" id="cd14852">
    <property type="entry name" value="LD-carboxypeptidase"/>
    <property type="match status" value="1"/>
</dbReference>
<organism evidence="3 4">
    <name type="scientific">Zhihengliuella halotolerans</name>
    <dbReference type="NCBI Taxonomy" id="370736"/>
    <lineage>
        <taxon>Bacteria</taxon>
        <taxon>Bacillati</taxon>
        <taxon>Actinomycetota</taxon>
        <taxon>Actinomycetes</taxon>
        <taxon>Micrococcales</taxon>
        <taxon>Micrococcaceae</taxon>
        <taxon>Zhihengliuella</taxon>
    </lineage>
</organism>
<dbReference type="InterPro" id="IPR006311">
    <property type="entry name" value="TAT_signal"/>
</dbReference>
<sequence>MIDGRDAPNRRRVRGWLAPAAALFLACALAAAPAAQATGPGDAPPAAAPSVDELRDPASTAVLVNASRPLDPVDHVPNHLEPVTGSGHELVPEAAAATRELIEAAASAGHFLAVESGYRSYTRQAELFDQYSARYGEAYASRISAEPGTSEHQLGLAVDLGLTSGLCSLQACFGDTEAGQWIAEHAGEYGFIIRYPEGSEELTGYSYEPWHLRYLGEATTADFAASKAGTYEEYVDALEAAADVVAEPLDDLPPEGSALGPLRIDVSDGLFRLSDWREFE</sequence>
<dbReference type="RefSeq" id="WP_130451040.1">
    <property type="nucleotide sequence ID" value="NZ_SHLA01000001.1"/>
</dbReference>
<keyword evidence="3" id="KW-0378">Hydrolase</keyword>
<comment type="caution">
    <text evidence="3">The sequence shown here is derived from an EMBL/GenBank/DDBJ whole genome shotgun (WGS) entry which is preliminary data.</text>
</comment>
<feature type="domain" description="D-alanyl-D-alanine carboxypeptidase-like core" evidence="2">
    <location>
        <begin position="88"/>
        <end position="216"/>
    </location>
</feature>
<evidence type="ECO:0000313" key="3">
    <source>
        <dbReference type="EMBL" id="RZU62441.1"/>
    </source>
</evidence>
<dbReference type="PROSITE" id="PS51257">
    <property type="entry name" value="PROKAR_LIPOPROTEIN"/>
    <property type="match status" value="1"/>
</dbReference>
<gene>
    <name evidence="3" type="ORF">EV380_2035</name>
</gene>
<protein>
    <submittedName>
        <fullName evidence="3">D-alanyl-D-alanine carboxypeptidase</fullName>
    </submittedName>
</protein>
<reference evidence="3 4" key="1">
    <citation type="submission" date="2019-02" db="EMBL/GenBank/DDBJ databases">
        <title>Sequencing the genomes of 1000 actinobacteria strains.</title>
        <authorList>
            <person name="Klenk H.-P."/>
        </authorList>
    </citation>
    <scope>NUCLEOTIDE SEQUENCE [LARGE SCALE GENOMIC DNA]</scope>
    <source>
        <strain evidence="3 4">DSM 17364</strain>
    </source>
</reference>
<keyword evidence="1" id="KW-0732">Signal</keyword>
<evidence type="ECO:0000259" key="2">
    <source>
        <dbReference type="Pfam" id="PF02557"/>
    </source>
</evidence>
<dbReference type="Pfam" id="PF02557">
    <property type="entry name" value="VanY"/>
    <property type="match status" value="1"/>
</dbReference>
<dbReference type="InterPro" id="IPR052179">
    <property type="entry name" value="DD-CPase-like"/>
</dbReference>
<dbReference type="OrthoDB" id="9792074at2"/>
<keyword evidence="3" id="KW-0645">Protease</keyword>
<dbReference type="PANTHER" id="PTHR34385:SF1">
    <property type="entry name" value="PEPTIDOGLYCAN L-ALANYL-D-GLUTAMATE ENDOPEPTIDASE CWLK"/>
    <property type="match status" value="1"/>
</dbReference>
<dbReference type="AlphaFoldDB" id="A0A4Q8AF18"/>
<dbReference type="InterPro" id="IPR058193">
    <property type="entry name" value="VanY/YodJ_core_dom"/>
</dbReference>
<dbReference type="PANTHER" id="PTHR34385">
    <property type="entry name" value="D-ALANYL-D-ALANINE CARBOXYPEPTIDASE"/>
    <property type="match status" value="1"/>
</dbReference>
<dbReference type="GO" id="GO:0006508">
    <property type="term" value="P:proteolysis"/>
    <property type="evidence" value="ECO:0007669"/>
    <property type="project" value="InterPro"/>
</dbReference>
<feature type="signal peptide" evidence="1">
    <location>
        <begin position="1"/>
        <end position="37"/>
    </location>
</feature>
<dbReference type="GO" id="GO:0004180">
    <property type="term" value="F:carboxypeptidase activity"/>
    <property type="evidence" value="ECO:0007669"/>
    <property type="project" value="UniProtKB-KW"/>
</dbReference>
<keyword evidence="3" id="KW-0121">Carboxypeptidase</keyword>
<dbReference type="InterPro" id="IPR009045">
    <property type="entry name" value="Zn_M74/Hedgehog-like"/>
</dbReference>
<accession>A0A4Q8AF18</accession>
<evidence type="ECO:0000313" key="4">
    <source>
        <dbReference type="Proteomes" id="UP000292685"/>
    </source>
</evidence>
<proteinExistence type="predicted"/>
<evidence type="ECO:0000256" key="1">
    <source>
        <dbReference type="SAM" id="SignalP"/>
    </source>
</evidence>
<dbReference type="EMBL" id="SHLA01000001">
    <property type="protein sequence ID" value="RZU62441.1"/>
    <property type="molecule type" value="Genomic_DNA"/>
</dbReference>
<dbReference type="SUPFAM" id="SSF55166">
    <property type="entry name" value="Hedgehog/DD-peptidase"/>
    <property type="match status" value="1"/>
</dbReference>
<dbReference type="Gene3D" id="3.30.1380.10">
    <property type="match status" value="1"/>
</dbReference>
<name>A0A4Q8AF18_9MICC</name>
<dbReference type="PROSITE" id="PS51318">
    <property type="entry name" value="TAT"/>
    <property type="match status" value="1"/>
</dbReference>
<dbReference type="Proteomes" id="UP000292685">
    <property type="component" value="Unassembled WGS sequence"/>
</dbReference>
<feature type="chain" id="PRO_5020220860" evidence="1">
    <location>
        <begin position="38"/>
        <end position="280"/>
    </location>
</feature>